<keyword evidence="2" id="KW-1185">Reference proteome</keyword>
<accession>A0ABV3I342</accession>
<evidence type="ECO:0000313" key="2">
    <source>
        <dbReference type="Proteomes" id="UP001552521"/>
    </source>
</evidence>
<reference evidence="1 2" key="1">
    <citation type="submission" date="2024-06" db="EMBL/GenBank/DDBJ databases">
        <title>The Natural Products Discovery Center: Release of the First 8490 Sequenced Strains for Exploring Actinobacteria Biosynthetic Diversity.</title>
        <authorList>
            <person name="Kalkreuter E."/>
            <person name="Kautsar S.A."/>
            <person name="Yang D."/>
            <person name="Bader C.D."/>
            <person name="Teijaro C.N."/>
            <person name="Fluegel L."/>
            <person name="Davis C.M."/>
            <person name="Simpson J.R."/>
            <person name="Lauterbach L."/>
            <person name="Steele A.D."/>
            <person name="Gui C."/>
            <person name="Meng S."/>
            <person name="Li G."/>
            <person name="Viehrig K."/>
            <person name="Ye F."/>
            <person name="Su P."/>
            <person name="Kiefer A.F."/>
            <person name="Nichols A."/>
            <person name="Cepeda A.J."/>
            <person name="Yan W."/>
            <person name="Fan B."/>
            <person name="Jiang Y."/>
            <person name="Adhikari A."/>
            <person name="Zheng C.-J."/>
            <person name="Schuster L."/>
            <person name="Cowan T.M."/>
            <person name="Smanski M.J."/>
            <person name="Chevrette M.G."/>
            <person name="De Carvalho L.P.S."/>
            <person name="Shen B."/>
        </authorList>
    </citation>
    <scope>NUCLEOTIDE SEQUENCE [LARGE SCALE GENOMIC DNA]</scope>
    <source>
        <strain evidence="1 2">NPDC049344</strain>
    </source>
</reference>
<organism evidence="1 2">
    <name type="scientific">Streptomyces kurssanovii</name>
    <dbReference type="NCBI Taxonomy" id="67312"/>
    <lineage>
        <taxon>Bacteria</taxon>
        <taxon>Bacillati</taxon>
        <taxon>Actinomycetota</taxon>
        <taxon>Actinomycetes</taxon>
        <taxon>Kitasatosporales</taxon>
        <taxon>Streptomycetaceae</taxon>
        <taxon>Streptomyces</taxon>
    </lineage>
</organism>
<dbReference type="Proteomes" id="UP001552521">
    <property type="component" value="Unassembled WGS sequence"/>
</dbReference>
<comment type="caution">
    <text evidence="1">The sequence shown here is derived from an EMBL/GenBank/DDBJ whole genome shotgun (WGS) entry which is preliminary data.</text>
</comment>
<dbReference type="EMBL" id="JBFAQK010000058">
    <property type="protein sequence ID" value="MEV4684708.1"/>
    <property type="molecule type" value="Genomic_DNA"/>
</dbReference>
<proteinExistence type="predicted"/>
<gene>
    <name evidence="1" type="ORF">AB0K36_28530</name>
</gene>
<dbReference type="RefSeq" id="WP_364599812.1">
    <property type="nucleotide sequence ID" value="NZ_JBFAQK010000058.1"/>
</dbReference>
<sequence length="42" mass="4606">MPMLFSLLIATLKPLKPLAHLAGDYPFVVSKHRATMQKGSVP</sequence>
<name>A0ABV3I342_9ACTN</name>
<evidence type="ECO:0000313" key="1">
    <source>
        <dbReference type="EMBL" id="MEV4684708.1"/>
    </source>
</evidence>
<protein>
    <submittedName>
        <fullName evidence="1">Uncharacterized protein</fullName>
    </submittedName>
</protein>